<proteinExistence type="inferred from homology"/>
<dbReference type="InterPro" id="IPR031739">
    <property type="entry name" value="Ncaph2"/>
</dbReference>
<dbReference type="Proteomes" id="UP001369086">
    <property type="component" value="Unassembled WGS sequence"/>
</dbReference>
<feature type="domain" description="Condensin-2 complex subunit H2 C-terminal" evidence="9">
    <location>
        <begin position="499"/>
        <end position="627"/>
    </location>
</feature>
<comment type="similarity">
    <text evidence="2">Belongs to the CND2 H2 (condensin-2 subunit 2) family.</text>
</comment>
<comment type="caution">
    <text evidence="11">The sequence shown here is derived from an EMBL/GenBank/DDBJ whole genome shotgun (WGS) entry which is preliminary data.</text>
</comment>
<dbReference type="PANTHER" id="PTHR14324:SF3">
    <property type="entry name" value="CONDENSIN-2 COMPLEX SUBUNIT H2"/>
    <property type="match status" value="1"/>
</dbReference>
<keyword evidence="7" id="KW-0175">Coiled coil</keyword>
<dbReference type="Pfam" id="PF06278">
    <property type="entry name" value="CNDH2_N"/>
    <property type="match status" value="1"/>
</dbReference>
<dbReference type="InterPro" id="IPR031719">
    <property type="entry name" value="H2_M"/>
</dbReference>
<protein>
    <recommendedName>
        <fullName evidence="3">Condensin-2 complex subunit H2</fullName>
    </recommendedName>
    <alternativeName>
        <fullName evidence="6">Non-SMC condensin II complex subunit H2</fullName>
    </alternativeName>
</protein>
<feature type="coiled-coil region" evidence="7">
    <location>
        <begin position="432"/>
        <end position="462"/>
    </location>
</feature>
<evidence type="ECO:0000256" key="7">
    <source>
        <dbReference type="SAM" id="Coils"/>
    </source>
</evidence>
<evidence type="ECO:0000313" key="12">
    <source>
        <dbReference type="Proteomes" id="UP001369086"/>
    </source>
</evidence>
<dbReference type="InterPro" id="IPR031737">
    <property type="entry name" value="CNDH2_C"/>
</dbReference>
<evidence type="ECO:0000313" key="11">
    <source>
        <dbReference type="EMBL" id="KAK6482595.1"/>
    </source>
</evidence>
<feature type="domain" description="Condensin II complex subunit H2 middle" evidence="10">
    <location>
        <begin position="164"/>
        <end position="224"/>
    </location>
</feature>
<dbReference type="PANTHER" id="PTHR14324">
    <property type="entry name" value="CONDENSIN-2 COMPLEX SUBUNIT H2"/>
    <property type="match status" value="1"/>
</dbReference>
<comment type="subcellular location">
    <subcellularLocation>
        <location evidence="1">Nucleus</location>
    </subcellularLocation>
</comment>
<evidence type="ECO:0000259" key="9">
    <source>
        <dbReference type="Pfam" id="PF16858"/>
    </source>
</evidence>
<evidence type="ECO:0000256" key="1">
    <source>
        <dbReference type="ARBA" id="ARBA00004123"/>
    </source>
</evidence>
<evidence type="ECO:0000256" key="6">
    <source>
        <dbReference type="ARBA" id="ARBA00030479"/>
    </source>
</evidence>
<sequence length="638" mass="72421">MVCDLSFGCKILLKKLKMDETEARYTHLLQPIRDMTKNWEVDVAAQLGEYMHELDQICISFDGGKTTMNFAEAALLIQGSACIYSKKVEYLYSLVYQALDFISNKKRDKQPASVGVDGVDKDATFAHRNEEEEFLSLDDINGTNKSNMDMRKNNSPNVVDIVPLTPMGLVPPEEAEKKDNPLYSRKGEILASCKDFRINTYTPHTNGAFVLDLAGMSPIREFLREGNNRNASVLDVGPGDENGNLQAGTSNNEAPLPILNFSDPGGAGDNDCDDDDNVGDALPPLAEGNRMEVDPSPSEHVERHQAVNDRYMLRERAIAPAETEKAKEFLDPWRNLDPFSNSEDKPFKKGKYFTIPRGVEETTGNNRKRKVPTKLQDFRKWFSGTYYEGANVKGKKKGPTFADMEVLYWKHMKERLFAQKKIQKKMGTLFSNEIAEHQNKDLENAEEQNEIEDNRHDDYLDNDGGDDFSDHENLAQDFPAEILDEEGLAATEPQEERPSYEDLVRRNVDLFIANSQKYARETVLSIRVRDWEDKMGPQLTEQEERVAFDIHDYGDKIVDAFSQVGERRTFASIVKGKEAFEVCRYKLASLQLANDCTVKIDKKPGLYESIDSMELTLLSKQRAHERFQTYAAPSLTDF</sequence>
<accession>A0ABR0ZCQ6</accession>
<evidence type="ECO:0000256" key="3">
    <source>
        <dbReference type="ARBA" id="ARBA00016903"/>
    </source>
</evidence>
<gene>
    <name evidence="11" type="ORF">HHUSO_G15638</name>
</gene>
<organism evidence="11 12">
    <name type="scientific">Huso huso</name>
    <name type="common">Beluga</name>
    <name type="synonym">Acipenser huso</name>
    <dbReference type="NCBI Taxonomy" id="61971"/>
    <lineage>
        <taxon>Eukaryota</taxon>
        <taxon>Metazoa</taxon>
        <taxon>Chordata</taxon>
        <taxon>Craniata</taxon>
        <taxon>Vertebrata</taxon>
        <taxon>Euteleostomi</taxon>
        <taxon>Actinopterygii</taxon>
        <taxon>Chondrostei</taxon>
        <taxon>Acipenseriformes</taxon>
        <taxon>Acipenseridae</taxon>
        <taxon>Huso</taxon>
    </lineage>
</organism>
<name>A0ABR0ZCQ6_HUSHU</name>
<dbReference type="Pfam" id="PF16858">
    <property type="entry name" value="CNDH2_C"/>
    <property type="match status" value="1"/>
</dbReference>
<keyword evidence="12" id="KW-1185">Reference proteome</keyword>
<evidence type="ECO:0000259" key="8">
    <source>
        <dbReference type="Pfam" id="PF06278"/>
    </source>
</evidence>
<reference evidence="11 12" key="1">
    <citation type="submission" date="2021-05" db="EMBL/GenBank/DDBJ databases">
        <authorList>
            <person name="Zahm M."/>
            <person name="Klopp C."/>
            <person name="Cabau C."/>
            <person name="Kuhl H."/>
            <person name="Suciu R."/>
            <person name="Ciorpac M."/>
            <person name="Holostenco D."/>
            <person name="Gessner J."/>
            <person name="Wuertz S."/>
            <person name="Hohne C."/>
            <person name="Stock M."/>
            <person name="Gislard M."/>
            <person name="Lluch J."/>
            <person name="Milhes M."/>
            <person name="Lampietro C."/>
            <person name="Lopez Roques C."/>
            <person name="Donnadieu C."/>
            <person name="Du K."/>
            <person name="Schartl M."/>
            <person name="Guiguen Y."/>
        </authorList>
    </citation>
    <scope>NUCLEOTIDE SEQUENCE [LARGE SCALE GENOMIC DNA]</scope>
    <source>
        <strain evidence="11">Hh-F2</strain>
        <tissue evidence="11">Blood</tissue>
    </source>
</reference>
<dbReference type="EMBL" id="JAHFZB010000013">
    <property type="protein sequence ID" value="KAK6482595.1"/>
    <property type="molecule type" value="Genomic_DNA"/>
</dbReference>
<keyword evidence="4" id="KW-0226">DNA condensation</keyword>
<evidence type="ECO:0000256" key="5">
    <source>
        <dbReference type="ARBA" id="ARBA00023242"/>
    </source>
</evidence>
<evidence type="ECO:0000259" key="10">
    <source>
        <dbReference type="Pfam" id="PF16869"/>
    </source>
</evidence>
<evidence type="ECO:0000256" key="2">
    <source>
        <dbReference type="ARBA" id="ARBA00007844"/>
    </source>
</evidence>
<keyword evidence="5" id="KW-0539">Nucleus</keyword>
<feature type="domain" description="Condensin II complex subunit H2 N-terminal" evidence="8">
    <location>
        <begin position="24"/>
        <end position="140"/>
    </location>
</feature>
<evidence type="ECO:0000256" key="4">
    <source>
        <dbReference type="ARBA" id="ARBA00023067"/>
    </source>
</evidence>
<dbReference type="InterPro" id="IPR009378">
    <property type="entry name" value="H2_N"/>
</dbReference>
<dbReference type="Pfam" id="PF16869">
    <property type="entry name" value="CNDH2_M"/>
    <property type="match status" value="1"/>
</dbReference>